<evidence type="ECO:0000313" key="5">
    <source>
        <dbReference type="EMBL" id="ABP46548.1"/>
    </source>
</evidence>
<protein>
    <submittedName>
        <fullName evidence="3">Integrase, catalytic region</fullName>
    </submittedName>
</protein>
<dbReference type="Gene3D" id="3.30.420.10">
    <property type="entry name" value="Ribonuclease H-like superfamily/Ribonuclease H"/>
    <property type="match status" value="1"/>
</dbReference>
<reference evidence="3" key="2">
    <citation type="journal article" date="2013" name="PLoS ONE">
        <title>A Gene Expression Study of the Activities of Aromatic Ring-Cleavage Dioxygenases in Mycobacterium gilvum PYR-GCK to Changes in Salinity and pH during Pyrene Degradation.</title>
        <authorList>
            <person name="Badejo A.C."/>
            <person name="Badejo A.O."/>
            <person name="Shin K.H."/>
            <person name="Chai Y.G."/>
        </authorList>
    </citation>
    <scope>NUCLEOTIDE SEQUENCE [LARGE SCALE GENOMIC DNA]</scope>
    <source>
        <strain evidence="3">PYR-GCK</strain>
    </source>
</reference>
<dbReference type="EMBL" id="CP000656">
    <property type="protein sequence ID" value="ABP44222.1"/>
    <property type="molecule type" value="Genomic_DNA"/>
</dbReference>
<dbReference type="STRING" id="350054.Mflv_0384"/>
<dbReference type="HOGENOM" id="CLU_043663_0_1_11"/>
<dbReference type="KEGG" id="mgi:Mflv_4078"/>
<feature type="domain" description="Integrase catalytic" evidence="2">
    <location>
        <begin position="121"/>
        <end position="283"/>
    </location>
</feature>
<dbReference type="EMBL" id="CP000656">
    <property type="protein sequence ID" value="ABP42878.1"/>
    <property type="molecule type" value="Genomic_DNA"/>
</dbReference>
<dbReference type="OrthoDB" id="52928at2"/>
<dbReference type="InterPro" id="IPR036397">
    <property type="entry name" value="RNaseH_sf"/>
</dbReference>
<name>A4T0N7_MYCGI</name>
<evidence type="ECO:0000259" key="2">
    <source>
        <dbReference type="PROSITE" id="PS50994"/>
    </source>
</evidence>
<dbReference type="Pfam" id="PF00665">
    <property type="entry name" value="rve"/>
    <property type="match status" value="1"/>
</dbReference>
<sequence>MTAAIGSQRQALAMIDLSRSTWHYRTNPRPPVSDPLPQKHRAYPSRIDEADRAVIRDKILAGWEAGSSVDHAFAASWDEGVMLASRRSWWRIAAAIEDQSARPVAPTRSTSKTPRQAPVLKATGPQQIWSWDITDLRSPWRGVAFKAYSILDIYSRKIVGWRVEERECDDLAVDMFEAAFAGHGLPAVVHADSGPAMRSTVLKDLLAGLKIGQTHNRPRVSNDNPFSESEFRTMKYRPNYPGVFTDLDSARAWVSAYVSWYNQHHRHSGVELFTPDSVHDGTWAQLWDRRDTALQAYYDAHPERFRNRPRTKSPSPVVGINLPTENDPDRLQAA</sequence>
<reference evidence="3" key="1">
    <citation type="submission" date="2007-04" db="EMBL/GenBank/DDBJ databases">
        <authorList>
            <consortium name="US DOE Joint Genome Institute"/>
            <person name="Copeland A."/>
            <person name="Lucas S."/>
            <person name="Lapidus A."/>
            <person name="Barry K."/>
            <person name="Detter J.C."/>
            <person name="Glavina del Rio T."/>
            <person name="Hammon N."/>
            <person name="Israni S."/>
            <person name="Dalin E."/>
            <person name="Tice H."/>
            <person name="Pitluck S."/>
            <person name="Chain P."/>
            <person name="Malfatti S."/>
            <person name="Shin M."/>
            <person name="Vergez L."/>
            <person name="Schmutz J."/>
            <person name="Larimer F."/>
            <person name="Land M."/>
            <person name="Hauser L."/>
            <person name="Kyrpides N."/>
            <person name="Mikhailova N."/>
            <person name="Miller C."/>
            <person name="Richardson P."/>
        </authorList>
    </citation>
    <scope>NUCLEOTIDE SEQUENCE</scope>
    <source>
        <strain evidence="3">PYR-GCK</strain>
    </source>
</reference>
<evidence type="ECO:0000256" key="1">
    <source>
        <dbReference type="SAM" id="MobiDB-lite"/>
    </source>
</evidence>
<dbReference type="PROSITE" id="PS50994">
    <property type="entry name" value="INTEGRASE"/>
    <property type="match status" value="1"/>
</dbReference>
<dbReference type="GO" id="GO:0015074">
    <property type="term" value="P:DNA integration"/>
    <property type="evidence" value="ECO:0007669"/>
    <property type="project" value="InterPro"/>
</dbReference>
<evidence type="ECO:0000313" key="4">
    <source>
        <dbReference type="EMBL" id="ABP44222.1"/>
    </source>
</evidence>
<dbReference type="PANTHER" id="PTHR46889:SF4">
    <property type="entry name" value="TRANSPOSASE INSO FOR INSERTION SEQUENCE ELEMENT IS911B-RELATED"/>
    <property type="match status" value="1"/>
</dbReference>
<dbReference type="GO" id="GO:0003676">
    <property type="term" value="F:nucleic acid binding"/>
    <property type="evidence" value="ECO:0007669"/>
    <property type="project" value="InterPro"/>
</dbReference>
<dbReference type="InterPro" id="IPR012337">
    <property type="entry name" value="RNaseH-like_sf"/>
</dbReference>
<dbReference type="KEGG" id="mgi:Mflv_1742"/>
<dbReference type="SUPFAM" id="SSF53098">
    <property type="entry name" value="Ribonuclease H-like"/>
    <property type="match status" value="1"/>
</dbReference>
<dbReference type="eggNOG" id="COG2801">
    <property type="taxonomic scope" value="Bacteria"/>
</dbReference>
<dbReference type="PANTHER" id="PTHR46889">
    <property type="entry name" value="TRANSPOSASE INSF FOR INSERTION SEQUENCE IS3B-RELATED"/>
    <property type="match status" value="1"/>
</dbReference>
<dbReference type="EMBL" id="CP000656">
    <property type="protein sequence ID" value="ABP46548.1"/>
    <property type="molecule type" value="Genomic_DNA"/>
</dbReference>
<dbReference type="AlphaFoldDB" id="A4T0N7"/>
<gene>
    <name evidence="3" type="ordered locus">Mflv_0384</name>
    <name evidence="4" type="ordered locus">Mflv_1742</name>
    <name evidence="5" type="ordered locus">Mflv_4078</name>
</gene>
<evidence type="ECO:0000313" key="3">
    <source>
        <dbReference type="EMBL" id="ABP42878.1"/>
    </source>
</evidence>
<dbReference type="InterPro" id="IPR050900">
    <property type="entry name" value="Transposase_IS3/IS150/IS904"/>
</dbReference>
<dbReference type="KEGG" id="mgi:Mflv_0384"/>
<accession>A4T0N7</accession>
<feature type="region of interest" description="Disordered" evidence="1">
    <location>
        <begin position="304"/>
        <end position="334"/>
    </location>
</feature>
<organism evidence="3">
    <name type="scientific">Mycolicibacterium gilvum (strain PYR-GCK)</name>
    <name type="common">Mycobacterium gilvum (strain PYR-GCK)</name>
    <dbReference type="NCBI Taxonomy" id="350054"/>
    <lineage>
        <taxon>Bacteria</taxon>
        <taxon>Bacillati</taxon>
        <taxon>Actinomycetota</taxon>
        <taxon>Actinomycetes</taxon>
        <taxon>Mycobacteriales</taxon>
        <taxon>Mycobacteriaceae</taxon>
        <taxon>Mycolicibacterium</taxon>
    </lineage>
</organism>
<dbReference type="InterPro" id="IPR001584">
    <property type="entry name" value="Integrase_cat-core"/>
</dbReference>
<proteinExistence type="predicted"/>